<dbReference type="EMBL" id="LKEF01000013">
    <property type="protein sequence ID" value="KTB66743.1"/>
    <property type="molecule type" value="Genomic_DNA"/>
</dbReference>
<dbReference type="GO" id="GO:0008233">
    <property type="term" value="F:peptidase activity"/>
    <property type="evidence" value="ECO:0007669"/>
    <property type="project" value="InterPro"/>
</dbReference>
<feature type="active site" evidence="4">
    <location>
        <position position="246"/>
    </location>
</feature>
<organism evidence="6 7">
    <name type="scientific">Pseudomonas fluorescens ICMP 11288</name>
    <dbReference type="NCBI Taxonomy" id="1198309"/>
    <lineage>
        <taxon>Bacteria</taxon>
        <taxon>Pseudomonadati</taxon>
        <taxon>Pseudomonadota</taxon>
        <taxon>Gammaproteobacteria</taxon>
        <taxon>Pseudomonadales</taxon>
        <taxon>Pseudomonadaceae</taxon>
        <taxon>Pseudomonas</taxon>
    </lineage>
</organism>
<dbReference type="NCBIfam" id="TIGR01250">
    <property type="entry name" value="pro_imino_pep_2"/>
    <property type="match status" value="1"/>
</dbReference>
<dbReference type="PANTHER" id="PTHR43194">
    <property type="entry name" value="HYDROLASE ALPHA/BETA FOLD FAMILY"/>
    <property type="match status" value="1"/>
</dbReference>
<dbReference type="InterPro" id="IPR000073">
    <property type="entry name" value="AB_hydrolase_1"/>
</dbReference>
<evidence type="ECO:0000256" key="2">
    <source>
        <dbReference type="ARBA" id="ARBA00022801"/>
    </source>
</evidence>
<evidence type="ECO:0000256" key="4">
    <source>
        <dbReference type="PIRSR" id="PIRSR005539-1"/>
    </source>
</evidence>
<protein>
    <submittedName>
        <fullName evidence="6">Amino acid amidase</fullName>
    </submittedName>
</protein>
<sequence length="296" mass="33017">MQVHEGYADFRGYRTWFRVTGDLKSGRLPLIVAHGGPGCTHDYVDSFKDLADTGRAVVHYDQLGNGRSTHLRDAPADFWNVELFLAELNNLIEHLHIRDYALLGQSWGGMLGAEHAVRQPAGLKALIIANSPASMDLWRAAANELRQALPAEVQATLLRHEAVGTTDSAEYHAASQVYYARHVCRLQPEPAEVLRTNAAIEDDPTVYHTMNGPTEFHVIGSLRHWSIIERLPRIQVPTLLISGRFDEATPATVQPFADGIRDVRWEIFEQSSHMPHVEEREACMACVGAFLAHVES</sequence>
<dbReference type="Pfam" id="PF00561">
    <property type="entry name" value="Abhydrolase_1"/>
    <property type="match status" value="1"/>
</dbReference>
<feature type="active site" description="Proton donor" evidence="4">
    <location>
        <position position="273"/>
    </location>
</feature>
<dbReference type="PIRSF" id="PIRSF005539">
    <property type="entry name" value="Pept_S33_TRI_F1"/>
    <property type="match status" value="1"/>
</dbReference>
<dbReference type="PRINTS" id="PR00793">
    <property type="entry name" value="PROAMNOPTASE"/>
</dbReference>
<dbReference type="SUPFAM" id="SSF53474">
    <property type="entry name" value="alpha/beta-Hydrolases"/>
    <property type="match status" value="1"/>
</dbReference>
<keyword evidence="2 3" id="KW-0378">Hydrolase</keyword>
<evidence type="ECO:0000256" key="1">
    <source>
        <dbReference type="ARBA" id="ARBA00010088"/>
    </source>
</evidence>
<comment type="caution">
    <text evidence="6">The sequence shown here is derived from an EMBL/GenBank/DDBJ whole genome shotgun (WGS) entry which is preliminary data.</text>
</comment>
<reference evidence="6 7" key="1">
    <citation type="submission" date="2015-09" db="EMBL/GenBank/DDBJ databases">
        <title>Genome sequence of ICMP 11288.</title>
        <authorList>
            <person name="Visnovsky S."/>
            <person name="Lu A."/>
            <person name="Panda P."/>
            <person name="Pitman A."/>
        </authorList>
    </citation>
    <scope>NUCLEOTIDE SEQUENCE [LARGE SCALE GENOMIC DNA]</scope>
    <source>
        <strain evidence="6 7">ICMP 11288</strain>
    </source>
</reference>
<dbReference type="InterPro" id="IPR002410">
    <property type="entry name" value="Peptidase_S33"/>
</dbReference>
<dbReference type="Proteomes" id="UP000054197">
    <property type="component" value="Unassembled WGS sequence"/>
</dbReference>
<evidence type="ECO:0000259" key="5">
    <source>
        <dbReference type="Pfam" id="PF00561"/>
    </source>
</evidence>
<name>A0A0W0I119_PSEFL</name>
<evidence type="ECO:0000313" key="7">
    <source>
        <dbReference type="Proteomes" id="UP000054197"/>
    </source>
</evidence>
<proteinExistence type="inferred from homology"/>
<feature type="active site" description="Nucleophile" evidence="4">
    <location>
        <position position="106"/>
    </location>
</feature>
<dbReference type="PANTHER" id="PTHR43194:SF2">
    <property type="entry name" value="PEROXISOMAL MEMBRANE PROTEIN LPX1"/>
    <property type="match status" value="1"/>
</dbReference>
<dbReference type="InterPro" id="IPR050228">
    <property type="entry name" value="Carboxylesterase_BioH"/>
</dbReference>
<evidence type="ECO:0000256" key="3">
    <source>
        <dbReference type="PIRNR" id="PIRNR005539"/>
    </source>
</evidence>
<dbReference type="Gene3D" id="3.40.50.1820">
    <property type="entry name" value="alpha/beta hydrolase"/>
    <property type="match status" value="1"/>
</dbReference>
<dbReference type="RefSeq" id="WP_058419914.1">
    <property type="nucleotide sequence ID" value="NZ_LKEF01000013.1"/>
</dbReference>
<accession>A0A0W0I119</accession>
<dbReference type="InterPro" id="IPR005945">
    <property type="entry name" value="Pro_imino_pep"/>
</dbReference>
<gene>
    <name evidence="6" type="ORF">AO063_12970</name>
</gene>
<dbReference type="GO" id="GO:0006508">
    <property type="term" value="P:proteolysis"/>
    <property type="evidence" value="ECO:0007669"/>
    <property type="project" value="InterPro"/>
</dbReference>
<evidence type="ECO:0000313" key="6">
    <source>
        <dbReference type="EMBL" id="KTB66743.1"/>
    </source>
</evidence>
<dbReference type="AlphaFoldDB" id="A0A0W0I119"/>
<dbReference type="InterPro" id="IPR029058">
    <property type="entry name" value="AB_hydrolase_fold"/>
</dbReference>
<feature type="domain" description="AB hydrolase-1" evidence="5">
    <location>
        <begin position="29"/>
        <end position="279"/>
    </location>
</feature>
<comment type="similarity">
    <text evidence="1">Belongs to the peptidase S33 family.</text>
</comment>